<dbReference type="RefSeq" id="WP_089847457.1">
    <property type="nucleotide sequence ID" value="NZ_FNEJ01000010.1"/>
</dbReference>
<keyword evidence="4 7" id="KW-0812">Transmembrane</keyword>
<dbReference type="AlphaFoldDB" id="A0A1G8NDF1"/>
<dbReference type="EMBL" id="FNEJ01000010">
    <property type="protein sequence ID" value="SDI78284.1"/>
    <property type="molecule type" value="Genomic_DNA"/>
</dbReference>
<keyword evidence="9" id="KW-1185">Reference proteome</keyword>
<feature type="transmembrane region" description="Helical" evidence="7">
    <location>
        <begin position="213"/>
        <end position="243"/>
    </location>
</feature>
<organism evidence="8 9">
    <name type="scientific">Salipiger marinus</name>
    <dbReference type="NCBI Taxonomy" id="555512"/>
    <lineage>
        <taxon>Bacteria</taxon>
        <taxon>Pseudomonadati</taxon>
        <taxon>Pseudomonadota</taxon>
        <taxon>Alphaproteobacteria</taxon>
        <taxon>Rhodobacterales</taxon>
        <taxon>Roseobacteraceae</taxon>
        <taxon>Salipiger</taxon>
    </lineage>
</organism>
<evidence type="ECO:0000256" key="1">
    <source>
        <dbReference type="ARBA" id="ARBA00004651"/>
    </source>
</evidence>
<evidence type="ECO:0000256" key="4">
    <source>
        <dbReference type="ARBA" id="ARBA00022692"/>
    </source>
</evidence>
<keyword evidence="8" id="KW-0966">Cell projection</keyword>
<dbReference type="GO" id="GO:0006605">
    <property type="term" value="P:protein targeting"/>
    <property type="evidence" value="ECO:0007669"/>
    <property type="project" value="InterPro"/>
</dbReference>
<name>A0A1G8NDF1_9RHOB</name>
<gene>
    <name evidence="8" type="ORF">SAMN04487993_10104</name>
</gene>
<feature type="transmembrane region" description="Helical" evidence="7">
    <location>
        <begin position="44"/>
        <end position="64"/>
    </location>
</feature>
<evidence type="ECO:0000256" key="2">
    <source>
        <dbReference type="ARBA" id="ARBA00009772"/>
    </source>
</evidence>
<keyword evidence="8" id="KW-0282">Flagellum</keyword>
<comment type="subcellular location">
    <subcellularLocation>
        <location evidence="1">Cell membrane</location>
        <topology evidence="1">Multi-pass membrane protein</topology>
    </subcellularLocation>
</comment>
<accession>A0A1G8NDF1</accession>
<dbReference type="PRINTS" id="PR00953">
    <property type="entry name" value="TYPE3IMRPROT"/>
</dbReference>
<evidence type="ECO:0000256" key="6">
    <source>
        <dbReference type="ARBA" id="ARBA00023136"/>
    </source>
</evidence>
<dbReference type="Proteomes" id="UP000199093">
    <property type="component" value="Unassembled WGS sequence"/>
</dbReference>
<dbReference type="GO" id="GO:0005886">
    <property type="term" value="C:plasma membrane"/>
    <property type="evidence" value="ECO:0007669"/>
    <property type="project" value="UniProtKB-SubCell"/>
</dbReference>
<keyword evidence="3" id="KW-1003">Cell membrane</keyword>
<dbReference type="PANTHER" id="PTHR30065:SF8">
    <property type="entry name" value="FLAGELLAR BIOSYNTHETIC PROTEIN FLIR"/>
    <property type="match status" value="1"/>
</dbReference>
<evidence type="ECO:0000256" key="3">
    <source>
        <dbReference type="ARBA" id="ARBA00022475"/>
    </source>
</evidence>
<feature type="transmembrane region" description="Helical" evidence="7">
    <location>
        <begin position="84"/>
        <end position="109"/>
    </location>
</feature>
<reference evidence="8 9" key="1">
    <citation type="submission" date="2016-10" db="EMBL/GenBank/DDBJ databases">
        <authorList>
            <person name="de Groot N.N."/>
        </authorList>
    </citation>
    <scope>NUCLEOTIDE SEQUENCE [LARGE SCALE GENOMIC DNA]</scope>
    <source>
        <strain evidence="8 9">DSM 26424</strain>
    </source>
</reference>
<dbReference type="PANTHER" id="PTHR30065">
    <property type="entry name" value="FLAGELLAR BIOSYNTHETIC PROTEIN FLIR"/>
    <property type="match status" value="1"/>
</dbReference>
<evidence type="ECO:0000256" key="7">
    <source>
        <dbReference type="SAM" id="Phobius"/>
    </source>
</evidence>
<evidence type="ECO:0000313" key="8">
    <source>
        <dbReference type="EMBL" id="SDI78284.1"/>
    </source>
</evidence>
<sequence>MTALEQAFPQLSHGLWLGFLVFLRIGALLTALPGLGEQWLSVRIRLVLAGLLTAAVLPAVEPFFPEATPALEVFMPALLTETVSGLLLGLTLRLFVFALQMAGTIAAQATSLSQLLGNSTSEPLPSIGHILTSAALALLMLTGFHVKAAVFLILSYEILPPLTWPSPGAVAEAGQAEVARSFALAFTLAAPFVILSALYNLTLGFINKAMPQLMVAFVGAPAITFGAIALLGLAAPLLLAVWLDRVDAFLSNPFW</sequence>
<feature type="transmembrane region" description="Helical" evidence="7">
    <location>
        <begin position="14"/>
        <end position="32"/>
    </location>
</feature>
<dbReference type="STRING" id="555512.SAMN04487993_10104"/>
<evidence type="ECO:0000313" key="9">
    <source>
        <dbReference type="Proteomes" id="UP000199093"/>
    </source>
</evidence>
<proteinExistence type="inferred from homology"/>
<dbReference type="Pfam" id="PF01311">
    <property type="entry name" value="Bac_export_1"/>
    <property type="match status" value="1"/>
</dbReference>
<evidence type="ECO:0000256" key="5">
    <source>
        <dbReference type="ARBA" id="ARBA00022989"/>
    </source>
</evidence>
<keyword evidence="8" id="KW-0969">Cilium</keyword>
<protein>
    <submittedName>
        <fullName evidence="8">Flagellar biosynthetic protein FliR</fullName>
    </submittedName>
</protein>
<keyword evidence="5 7" id="KW-1133">Transmembrane helix</keyword>
<feature type="transmembrane region" description="Helical" evidence="7">
    <location>
        <begin position="178"/>
        <end position="201"/>
    </location>
</feature>
<feature type="transmembrane region" description="Helical" evidence="7">
    <location>
        <begin position="130"/>
        <end position="158"/>
    </location>
</feature>
<comment type="similarity">
    <text evidence="2">Belongs to the FliR/MopE/SpaR family.</text>
</comment>
<dbReference type="InterPro" id="IPR002010">
    <property type="entry name" value="T3SS_IM_R"/>
</dbReference>
<keyword evidence="6 7" id="KW-0472">Membrane</keyword>
<dbReference type="OrthoDB" id="9779817at2"/>